<organism evidence="1 2">
    <name type="scientific">Friedmanniomyces endolithicus</name>
    <dbReference type="NCBI Taxonomy" id="329885"/>
    <lineage>
        <taxon>Eukaryota</taxon>
        <taxon>Fungi</taxon>
        <taxon>Dikarya</taxon>
        <taxon>Ascomycota</taxon>
        <taxon>Pezizomycotina</taxon>
        <taxon>Dothideomycetes</taxon>
        <taxon>Dothideomycetidae</taxon>
        <taxon>Mycosphaerellales</taxon>
        <taxon>Teratosphaeriaceae</taxon>
        <taxon>Friedmanniomyces</taxon>
    </lineage>
</organism>
<reference evidence="1" key="1">
    <citation type="submission" date="2021-12" db="EMBL/GenBank/DDBJ databases">
        <title>Black yeast isolated from Biological Soil Crust.</title>
        <authorList>
            <person name="Kurbessoian T."/>
        </authorList>
    </citation>
    <scope>NUCLEOTIDE SEQUENCE</scope>
    <source>
        <strain evidence="1">CCFEE 5208</strain>
    </source>
</reference>
<dbReference type="Proteomes" id="UP001168146">
    <property type="component" value="Unassembled WGS sequence"/>
</dbReference>
<sequence length="169" mass="18710">MAALTMRAAPPIGSLSPSADLLPHVHHVVTTVAHLQTWRANPPTAILPNATQTIMTFTIDIQLGSREKIRDGRHLLDEINNDPEEELSDGEDRNQTLPVLPSNLVTNEQATLYLTIVQLKRSFAMRDQSVYRLAKDAHMRFHRRQFPEAYALIGNAVALWNGLVAAGSG</sequence>
<protein>
    <submittedName>
        <fullName evidence="1">Uncharacterized protein</fullName>
    </submittedName>
</protein>
<dbReference type="EMBL" id="JASUXU010000185">
    <property type="protein sequence ID" value="KAK0302487.1"/>
    <property type="molecule type" value="Genomic_DNA"/>
</dbReference>
<name>A0AAN6F4Y6_9PEZI</name>
<gene>
    <name evidence="1" type="ORF">LTR82_017852</name>
</gene>
<dbReference type="AlphaFoldDB" id="A0AAN6F4Y6"/>
<evidence type="ECO:0000313" key="2">
    <source>
        <dbReference type="Proteomes" id="UP001168146"/>
    </source>
</evidence>
<accession>A0AAN6F4Y6</accession>
<proteinExistence type="predicted"/>
<comment type="caution">
    <text evidence="1">The sequence shown here is derived from an EMBL/GenBank/DDBJ whole genome shotgun (WGS) entry which is preliminary data.</text>
</comment>
<evidence type="ECO:0000313" key="1">
    <source>
        <dbReference type="EMBL" id="KAK0302487.1"/>
    </source>
</evidence>